<accession>A0A1K2IEC3</accession>
<keyword evidence="6" id="KW-0964">Secreted</keyword>
<evidence type="ECO:0000256" key="19">
    <source>
        <dbReference type="ARBA" id="ARBA00025833"/>
    </source>
</evidence>
<keyword evidence="17" id="KW-0325">Glycoprotein</keyword>
<evidence type="ECO:0000256" key="4">
    <source>
        <dbReference type="ARBA" id="ARBA00004613"/>
    </source>
</evidence>
<evidence type="ECO:0000256" key="3">
    <source>
        <dbReference type="ARBA" id="ARBA00004555"/>
    </source>
</evidence>
<dbReference type="Gene3D" id="3.50.30.30">
    <property type="match status" value="1"/>
</dbReference>
<keyword evidence="13" id="KW-0862">Zinc</keyword>
<dbReference type="PANTHER" id="PTHR12053">
    <property type="entry name" value="PROTEASE FAMILY M28 PLASMA GLUTAMATE CARBOXYPEPTIDASE-RELATED"/>
    <property type="match status" value="1"/>
</dbReference>
<evidence type="ECO:0000313" key="23">
    <source>
        <dbReference type="Proteomes" id="UP000182034"/>
    </source>
</evidence>
<keyword evidence="16" id="KW-0865">Zymogen</keyword>
<sequence>MHGKEKVNKKMKKIFIIILPLFLSGFLFSQKKPQKKPVKKGIVTKMNYHDEFKKISDEIMTNGTAYENLGELTKGIGARFSATPGYMKAVEWAEKKFKDAGIEMIWRQEVRVPVWIRGKESLQIKAGNGDWKNIKMLSFGNSEGTGGKDLVGEIVLINTTSELNALSVGQLKDKIVFVNLPMDPKIINTSDSYLITAKSKLISASVIAKTGAKALIIRSLTTAIDDTPHAKMVYYEPEDKVKIPALSIGVRSADELEKLLKKQKVTAKLNMSAESKGDTTNPNIIAEIQGKKDSKVIVLGAQLDSWDFAEGAHDDGTGVVQCIEVLRTLKALGIENNHTIRVVLYANSENGGQGRDMYAAYVKKRDEKHIFALGTDAGGYSPRGFSLDMSPQRRRLIFDWKSYFLPYGIYDFDQTDAIQDISPLKKLDIPLAEMVVDTQRYFDYHHSVEDTYDKVSKRELLLGAVAMTQMIFMIDKNW</sequence>
<dbReference type="STRING" id="1612149.SAMN05216324_101440"/>
<dbReference type="GO" id="GO:0005764">
    <property type="term" value="C:lysosome"/>
    <property type="evidence" value="ECO:0007669"/>
    <property type="project" value="UniProtKB-SubCell"/>
</dbReference>
<dbReference type="GO" id="GO:0070573">
    <property type="term" value="F:metallodipeptidase activity"/>
    <property type="evidence" value="ECO:0007669"/>
    <property type="project" value="InterPro"/>
</dbReference>
<evidence type="ECO:0000256" key="16">
    <source>
        <dbReference type="ARBA" id="ARBA00023145"/>
    </source>
</evidence>
<evidence type="ECO:0000256" key="20">
    <source>
        <dbReference type="ARBA" id="ARBA00033328"/>
    </source>
</evidence>
<dbReference type="AlphaFoldDB" id="A0A1K2IEC3"/>
<keyword evidence="11" id="KW-0378">Hydrolase</keyword>
<dbReference type="GO" id="GO:0005576">
    <property type="term" value="C:extracellular region"/>
    <property type="evidence" value="ECO:0007669"/>
    <property type="project" value="UniProtKB-SubCell"/>
</dbReference>
<feature type="domain" description="Peptidase M28" evidence="21">
    <location>
        <begin position="283"/>
        <end position="460"/>
    </location>
</feature>
<proteinExistence type="predicted"/>
<keyword evidence="12" id="KW-0256">Endoplasmic reticulum</keyword>
<keyword evidence="8" id="KW-0645">Protease</keyword>
<evidence type="ECO:0000256" key="9">
    <source>
        <dbReference type="ARBA" id="ARBA00022723"/>
    </source>
</evidence>
<keyword evidence="14" id="KW-0333">Golgi apparatus</keyword>
<evidence type="ECO:0000256" key="7">
    <source>
        <dbReference type="ARBA" id="ARBA00022645"/>
    </source>
</evidence>
<dbReference type="Gene3D" id="3.40.630.10">
    <property type="entry name" value="Zn peptidases"/>
    <property type="match status" value="1"/>
</dbReference>
<evidence type="ECO:0000256" key="15">
    <source>
        <dbReference type="ARBA" id="ARBA00023049"/>
    </source>
</evidence>
<evidence type="ECO:0000256" key="14">
    <source>
        <dbReference type="ARBA" id="ARBA00023034"/>
    </source>
</evidence>
<protein>
    <recommendedName>
        <fullName evidence="5">Carboxypeptidase Q</fullName>
    </recommendedName>
    <alternativeName>
        <fullName evidence="20">Plasma glutamate carboxypeptidase</fullName>
    </alternativeName>
</protein>
<evidence type="ECO:0000256" key="18">
    <source>
        <dbReference type="ARBA" id="ARBA00023228"/>
    </source>
</evidence>
<name>A0A1K2IEC3_9FLAO</name>
<evidence type="ECO:0000313" key="22">
    <source>
        <dbReference type="EMBL" id="SFZ90618.1"/>
    </source>
</evidence>
<evidence type="ECO:0000256" key="1">
    <source>
        <dbReference type="ARBA" id="ARBA00004240"/>
    </source>
</evidence>
<evidence type="ECO:0000256" key="8">
    <source>
        <dbReference type="ARBA" id="ARBA00022670"/>
    </source>
</evidence>
<dbReference type="GO" id="GO:0004180">
    <property type="term" value="F:carboxypeptidase activity"/>
    <property type="evidence" value="ECO:0007669"/>
    <property type="project" value="UniProtKB-KW"/>
</dbReference>
<keyword evidence="18" id="KW-0458">Lysosome</keyword>
<evidence type="ECO:0000259" key="21">
    <source>
        <dbReference type="Pfam" id="PF04389"/>
    </source>
</evidence>
<evidence type="ECO:0000256" key="2">
    <source>
        <dbReference type="ARBA" id="ARBA00004371"/>
    </source>
</evidence>
<dbReference type="Pfam" id="PF04389">
    <property type="entry name" value="Peptidase_M28"/>
    <property type="match status" value="1"/>
</dbReference>
<evidence type="ECO:0000256" key="10">
    <source>
        <dbReference type="ARBA" id="ARBA00022729"/>
    </source>
</evidence>
<gene>
    <name evidence="22" type="ORF">SAMN05216324_101440</name>
</gene>
<dbReference type="Proteomes" id="UP000182034">
    <property type="component" value="Unassembled WGS sequence"/>
</dbReference>
<evidence type="ECO:0000256" key="11">
    <source>
        <dbReference type="ARBA" id="ARBA00022801"/>
    </source>
</evidence>
<dbReference type="SUPFAM" id="SSF53187">
    <property type="entry name" value="Zn-dependent exopeptidases"/>
    <property type="match status" value="1"/>
</dbReference>
<comment type="subunit">
    <text evidence="19">Homodimer. The monomeric form is inactive while the homodimer is active.</text>
</comment>
<dbReference type="GO" id="GO:0006508">
    <property type="term" value="P:proteolysis"/>
    <property type="evidence" value="ECO:0007669"/>
    <property type="project" value="UniProtKB-KW"/>
</dbReference>
<organism evidence="22 23">
    <name type="scientific">Chryseobacterium limigenitum</name>
    <dbReference type="NCBI Taxonomy" id="1612149"/>
    <lineage>
        <taxon>Bacteria</taxon>
        <taxon>Pseudomonadati</taxon>
        <taxon>Bacteroidota</taxon>
        <taxon>Flavobacteriia</taxon>
        <taxon>Flavobacteriales</taxon>
        <taxon>Weeksellaceae</taxon>
        <taxon>Chryseobacterium group</taxon>
        <taxon>Chryseobacterium</taxon>
    </lineage>
</organism>
<dbReference type="GO" id="GO:0046872">
    <property type="term" value="F:metal ion binding"/>
    <property type="evidence" value="ECO:0007669"/>
    <property type="project" value="UniProtKB-KW"/>
</dbReference>
<keyword evidence="23" id="KW-1185">Reference proteome</keyword>
<evidence type="ECO:0000256" key="17">
    <source>
        <dbReference type="ARBA" id="ARBA00023180"/>
    </source>
</evidence>
<dbReference type="InterPro" id="IPR007484">
    <property type="entry name" value="Peptidase_M28"/>
</dbReference>
<keyword evidence="9" id="KW-0479">Metal-binding</keyword>
<keyword evidence="15" id="KW-0482">Metalloprotease</keyword>
<comment type="subcellular location">
    <subcellularLocation>
        <location evidence="1">Endoplasmic reticulum</location>
    </subcellularLocation>
    <subcellularLocation>
        <location evidence="3">Golgi apparatus</location>
    </subcellularLocation>
    <subcellularLocation>
        <location evidence="2">Lysosome</location>
    </subcellularLocation>
    <subcellularLocation>
        <location evidence="4">Secreted</location>
    </subcellularLocation>
</comment>
<evidence type="ECO:0000256" key="5">
    <source>
        <dbReference type="ARBA" id="ARBA00014116"/>
    </source>
</evidence>
<evidence type="ECO:0000256" key="13">
    <source>
        <dbReference type="ARBA" id="ARBA00022833"/>
    </source>
</evidence>
<dbReference type="EMBL" id="FPKW01000001">
    <property type="protein sequence ID" value="SFZ90618.1"/>
    <property type="molecule type" value="Genomic_DNA"/>
</dbReference>
<dbReference type="PANTHER" id="PTHR12053:SF3">
    <property type="entry name" value="CARBOXYPEPTIDASE Q"/>
    <property type="match status" value="1"/>
</dbReference>
<evidence type="ECO:0000256" key="6">
    <source>
        <dbReference type="ARBA" id="ARBA00022525"/>
    </source>
</evidence>
<reference evidence="23" key="1">
    <citation type="submission" date="2016-10" db="EMBL/GenBank/DDBJ databases">
        <authorList>
            <person name="Varghese N."/>
            <person name="Submissions S."/>
        </authorList>
    </citation>
    <scope>NUCLEOTIDE SEQUENCE [LARGE SCALE GENOMIC DNA]</scope>
    <source>
        <strain evidence="23">SUR2</strain>
    </source>
</reference>
<keyword evidence="10" id="KW-0732">Signal</keyword>
<dbReference type="InterPro" id="IPR039866">
    <property type="entry name" value="CPQ"/>
</dbReference>
<evidence type="ECO:0000256" key="12">
    <source>
        <dbReference type="ARBA" id="ARBA00022824"/>
    </source>
</evidence>
<keyword evidence="7 22" id="KW-0121">Carboxypeptidase</keyword>